<evidence type="ECO:0000259" key="3">
    <source>
        <dbReference type="PROSITE" id="PS51866"/>
    </source>
</evidence>
<name>A0A4S3M266_9FLAO</name>
<dbReference type="EMBL" id="SSMC01000002">
    <property type="protein sequence ID" value="THD67565.1"/>
    <property type="molecule type" value="Genomic_DNA"/>
</dbReference>
<sequence length="134" mass="14493">MNKFQGYIKSIESRGSLSKVRVNINSGISLNVLVIDTPETAPYLTPEHQVTLLFKETGVILSCDTEPGISIENRVPCTVDHVEKGQLLTAITLKSDAGNIEAVIPTSMSEQLELLPGKAVIAMVKLNDIMLSSL</sequence>
<proteinExistence type="predicted"/>
<dbReference type="AlphaFoldDB" id="A0A4S3M266"/>
<dbReference type="PROSITE" id="PS51866">
    <property type="entry name" value="MOP"/>
    <property type="match status" value="1"/>
</dbReference>
<gene>
    <name evidence="4" type="ORF">E7Z59_07845</name>
</gene>
<keyword evidence="1 2" id="KW-0500">Molybdenum</keyword>
<keyword evidence="5" id="KW-1185">Reference proteome</keyword>
<reference evidence="4 5" key="1">
    <citation type="submission" date="2019-04" db="EMBL/GenBank/DDBJ databases">
        <title>Draft genome sequence of Robertkochia marina CC-AMO-30D.</title>
        <authorList>
            <person name="Hameed A."/>
            <person name="Lin S.-Y."/>
            <person name="Shahina M."/>
            <person name="Lai W.-A."/>
            <person name="Young C.-C."/>
        </authorList>
    </citation>
    <scope>NUCLEOTIDE SEQUENCE [LARGE SCALE GENOMIC DNA]</scope>
    <source>
        <strain evidence="4 5">CC-AMO-30D</strain>
    </source>
</reference>
<accession>A0A4S3M266</accession>
<protein>
    <submittedName>
        <fullName evidence="4">Tobe domain protein</fullName>
    </submittedName>
</protein>
<dbReference type="OrthoDB" id="8719578at2"/>
<dbReference type="InterPro" id="IPR004606">
    <property type="entry name" value="Mop_domain"/>
</dbReference>
<comment type="caution">
    <text evidence="4">The sequence shown here is derived from an EMBL/GenBank/DDBJ whole genome shotgun (WGS) entry which is preliminary data.</text>
</comment>
<dbReference type="Gene3D" id="2.40.50.100">
    <property type="match status" value="2"/>
</dbReference>
<dbReference type="Proteomes" id="UP000305939">
    <property type="component" value="Unassembled WGS sequence"/>
</dbReference>
<evidence type="ECO:0000256" key="2">
    <source>
        <dbReference type="PROSITE-ProRule" id="PRU01213"/>
    </source>
</evidence>
<evidence type="ECO:0000256" key="1">
    <source>
        <dbReference type="ARBA" id="ARBA00022505"/>
    </source>
</evidence>
<dbReference type="RefSeq" id="WP_136335770.1">
    <property type="nucleotide sequence ID" value="NZ_QXMP01000005.1"/>
</dbReference>
<dbReference type="GO" id="GO:0015689">
    <property type="term" value="P:molybdate ion transport"/>
    <property type="evidence" value="ECO:0007669"/>
    <property type="project" value="InterPro"/>
</dbReference>
<dbReference type="Pfam" id="PF03459">
    <property type="entry name" value="TOBE"/>
    <property type="match status" value="2"/>
</dbReference>
<dbReference type="InterPro" id="IPR008995">
    <property type="entry name" value="Mo/tungstate-bd_C_term_dom"/>
</dbReference>
<feature type="domain" description="Mop" evidence="3">
    <location>
        <begin position="68"/>
        <end position="133"/>
    </location>
</feature>
<organism evidence="4 5">
    <name type="scientific">Robertkochia marina</name>
    <dbReference type="NCBI Taxonomy" id="1227945"/>
    <lineage>
        <taxon>Bacteria</taxon>
        <taxon>Pseudomonadati</taxon>
        <taxon>Bacteroidota</taxon>
        <taxon>Flavobacteriia</taxon>
        <taxon>Flavobacteriales</taxon>
        <taxon>Flavobacteriaceae</taxon>
        <taxon>Robertkochia</taxon>
    </lineage>
</organism>
<dbReference type="SUPFAM" id="SSF50331">
    <property type="entry name" value="MOP-like"/>
    <property type="match status" value="2"/>
</dbReference>
<dbReference type="InterPro" id="IPR005116">
    <property type="entry name" value="Transp-assoc_OB_typ1"/>
</dbReference>
<evidence type="ECO:0000313" key="4">
    <source>
        <dbReference type="EMBL" id="THD67565.1"/>
    </source>
</evidence>
<evidence type="ECO:0000313" key="5">
    <source>
        <dbReference type="Proteomes" id="UP000305939"/>
    </source>
</evidence>